<evidence type="ECO:0008006" key="4">
    <source>
        <dbReference type="Google" id="ProtNLM"/>
    </source>
</evidence>
<feature type="region of interest" description="Disordered" evidence="1">
    <location>
        <begin position="162"/>
        <end position="186"/>
    </location>
</feature>
<sequence length="186" mass="21327">TKQQCRTRQRVQSYCGFALFQRSVRTASTLPTRTRRTRCFHVGGDAKISRLVRPKDAVDLAKQDGVVYRIPCECGKVYIGETGRPMQDRIKEHDRDIRLARTETSAVSEHAHNTGHKPLWNEVKFIDRDPYYYTHRVKEAINIRLHPNNIVDSGIEISEASKHTIKKDTTTGEPCDSGPPREQIIE</sequence>
<proteinExistence type="predicted"/>
<dbReference type="AlphaFoldDB" id="A0AAU9WID5"/>
<feature type="non-terminal residue" evidence="2">
    <location>
        <position position="1"/>
    </location>
</feature>
<reference evidence="2 3" key="1">
    <citation type="submission" date="2022-05" db="EMBL/GenBank/DDBJ databases">
        <authorList>
            <consortium name="Genoscope - CEA"/>
            <person name="William W."/>
        </authorList>
    </citation>
    <scope>NUCLEOTIDE SEQUENCE [LARGE SCALE GENOMIC DNA]</scope>
</reference>
<evidence type="ECO:0000313" key="2">
    <source>
        <dbReference type="EMBL" id="CAH3113816.1"/>
    </source>
</evidence>
<dbReference type="CDD" id="cd10442">
    <property type="entry name" value="GIY-YIG_PLEs"/>
    <property type="match status" value="1"/>
</dbReference>
<gene>
    <name evidence="2" type="ORF">PMEA_00005673</name>
</gene>
<accession>A0AAU9WID5</accession>
<dbReference type="PANTHER" id="PTHR21301">
    <property type="entry name" value="REVERSE TRANSCRIPTASE"/>
    <property type="match status" value="1"/>
</dbReference>
<protein>
    <recommendedName>
        <fullName evidence="4">GIY-YIG domain-containing protein</fullName>
    </recommendedName>
</protein>
<dbReference type="PANTHER" id="PTHR21301:SF11">
    <property type="entry name" value="GIY-YIG DOMAIN-CONTAINING PROTEIN"/>
    <property type="match status" value="1"/>
</dbReference>
<evidence type="ECO:0000313" key="3">
    <source>
        <dbReference type="Proteomes" id="UP001159428"/>
    </source>
</evidence>
<evidence type="ECO:0000256" key="1">
    <source>
        <dbReference type="SAM" id="MobiDB-lite"/>
    </source>
</evidence>
<keyword evidence="3" id="KW-1185">Reference proteome</keyword>
<dbReference type="Proteomes" id="UP001159428">
    <property type="component" value="Unassembled WGS sequence"/>
</dbReference>
<comment type="caution">
    <text evidence="2">The sequence shown here is derived from an EMBL/GenBank/DDBJ whole genome shotgun (WGS) entry which is preliminary data.</text>
</comment>
<organism evidence="2 3">
    <name type="scientific">Pocillopora meandrina</name>
    <dbReference type="NCBI Taxonomy" id="46732"/>
    <lineage>
        <taxon>Eukaryota</taxon>
        <taxon>Metazoa</taxon>
        <taxon>Cnidaria</taxon>
        <taxon>Anthozoa</taxon>
        <taxon>Hexacorallia</taxon>
        <taxon>Scleractinia</taxon>
        <taxon>Astrocoeniina</taxon>
        <taxon>Pocilloporidae</taxon>
        <taxon>Pocillopora</taxon>
    </lineage>
</organism>
<name>A0AAU9WID5_9CNID</name>
<dbReference type="EMBL" id="CALNXJ010000014">
    <property type="protein sequence ID" value="CAH3113816.1"/>
    <property type="molecule type" value="Genomic_DNA"/>
</dbReference>